<keyword evidence="5" id="KW-1185">Reference proteome</keyword>
<dbReference type="STRING" id="394221.Mmar10_1114"/>
<dbReference type="SUPFAM" id="SSF53474">
    <property type="entry name" value="alpha/beta-Hydrolases"/>
    <property type="match status" value="1"/>
</dbReference>
<dbReference type="InterPro" id="IPR029058">
    <property type="entry name" value="AB_hydrolase_fold"/>
</dbReference>
<dbReference type="OrthoDB" id="9812921at2"/>
<dbReference type="GO" id="GO:0004252">
    <property type="term" value="F:serine-type endopeptidase activity"/>
    <property type="evidence" value="ECO:0007669"/>
    <property type="project" value="TreeGrafter"/>
</dbReference>
<feature type="domain" description="Peptidase S9 prolyl oligopeptidase catalytic" evidence="3">
    <location>
        <begin position="480"/>
        <end position="688"/>
    </location>
</feature>
<dbReference type="PANTHER" id="PTHR42776">
    <property type="entry name" value="SERINE PEPTIDASE S9 FAMILY MEMBER"/>
    <property type="match status" value="1"/>
</dbReference>
<dbReference type="Pfam" id="PF00326">
    <property type="entry name" value="Peptidase_S9"/>
    <property type="match status" value="1"/>
</dbReference>
<evidence type="ECO:0000259" key="3">
    <source>
        <dbReference type="Pfam" id="PF00326"/>
    </source>
</evidence>
<dbReference type="MEROPS" id="S09.071"/>
<keyword evidence="1" id="KW-0378">Hydrolase</keyword>
<name>Q0AQN0_MARMM</name>
<dbReference type="eggNOG" id="COG1506">
    <property type="taxonomic scope" value="Bacteria"/>
</dbReference>
<dbReference type="KEGG" id="mmr:Mmar10_1114"/>
<gene>
    <name evidence="4" type="ordered locus">Mmar10_1114</name>
</gene>
<reference evidence="4 5" key="1">
    <citation type="submission" date="2006-08" db="EMBL/GenBank/DDBJ databases">
        <title>Complete sequence of Maricaulis maris MCS10.</title>
        <authorList>
            <consortium name="US DOE Joint Genome Institute"/>
            <person name="Copeland A."/>
            <person name="Lucas S."/>
            <person name="Lapidus A."/>
            <person name="Barry K."/>
            <person name="Detter J.C."/>
            <person name="Glavina del Rio T."/>
            <person name="Hammon N."/>
            <person name="Israni S."/>
            <person name="Dalin E."/>
            <person name="Tice H."/>
            <person name="Pitluck S."/>
            <person name="Saunders E."/>
            <person name="Brettin T."/>
            <person name="Bruce D."/>
            <person name="Han C."/>
            <person name="Tapia R."/>
            <person name="Gilna P."/>
            <person name="Schmutz J."/>
            <person name="Larimer F."/>
            <person name="Land M."/>
            <person name="Hauser L."/>
            <person name="Kyrpides N."/>
            <person name="Mikhailova N."/>
            <person name="Viollier P."/>
            <person name="Stephens C."/>
            <person name="Richardson P."/>
        </authorList>
    </citation>
    <scope>NUCLEOTIDE SEQUENCE [LARGE SCALE GENOMIC DNA]</scope>
    <source>
        <strain evidence="4 5">MCS10</strain>
    </source>
</reference>
<protein>
    <submittedName>
        <fullName evidence="4">Peptidase S9, prolyl oligopeptidase active site domain protein</fullName>
    </submittedName>
</protein>
<dbReference type="HOGENOM" id="CLU_008615_2_1_5"/>
<keyword evidence="2" id="KW-0720">Serine protease</keyword>
<keyword evidence="2" id="KW-0645">Protease</keyword>
<evidence type="ECO:0000256" key="2">
    <source>
        <dbReference type="ARBA" id="ARBA00022825"/>
    </source>
</evidence>
<dbReference type="eggNOG" id="COG0823">
    <property type="taxonomic scope" value="Bacteria"/>
</dbReference>
<dbReference type="InterPro" id="IPR001375">
    <property type="entry name" value="Peptidase_S9_cat"/>
</dbReference>
<evidence type="ECO:0000313" key="5">
    <source>
        <dbReference type="Proteomes" id="UP000001964"/>
    </source>
</evidence>
<dbReference type="AlphaFoldDB" id="Q0AQN0"/>
<dbReference type="PANTHER" id="PTHR42776:SF27">
    <property type="entry name" value="DIPEPTIDYL PEPTIDASE FAMILY MEMBER 6"/>
    <property type="match status" value="1"/>
</dbReference>
<dbReference type="InterPro" id="IPR011659">
    <property type="entry name" value="WD40"/>
</dbReference>
<dbReference type="Gene3D" id="2.120.10.30">
    <property type="entry name" value="TolB, C-terminal domain"/>
    <property type="match status" value="2"/>
</dbReference>
<dbReference type="GO" id="GO:0006508">
    <property type="term" value="P:proteolysis"/>
    <property type="evidence" value="ECO:0007669"/>
    <property type="project" value="InterPro"/>
</dbReference>
<dbReference type="Proteomes" id="UP000001964">
    <property type="component" value="Chromosome"/>
</dbReference>
<organism evidence="4 5">
    <name type="scientific">Maricaulis maris (strain MCS10)</name>
    <name type="common">Caulobacter maris</name>
    <dbReference type="NCBI Taxonomy" id="394221"/>
    <lineage>
        <taxon>Bacteria</taxon>
        <taxon>Pseudomonadati</taxon>
        <taxon>Pseudomonadota</taxon>
        <taxon>Alphaproteobacteria</taxon>
        <taxon>Maricaulales</taxon>
        <taxon>Maricaulaceae</taxon>
        <taxon>Maricaulis</taxon>
    </lineage>
</organism>
<proteinExistence type="predicted"/>
<sequence precursor="true">MSGIFRPREIGRRLFVIKPIAGMLAAIAFAGAACGQSATPLTPEIIFQLEAASAPSISPDGERVAYVRRTNDVKSDQTRSSIWLVRADGSHHEPLSADGAASGSPRWSPDGQTLAYTYAGEAGVSLRTRSRDGSDSLVTELPGAPGGLAWSPDGNRLAWSMFKALPGPVAAALPAAAEDAERAAPAVVENRLTFRLDGAGNIPPGIQQFYMIDLRTGTTTLLSEDGLGGSGDFVWANDGASLIFSADRRPQLGQLPPDSELHRLDIATGDVTQLTDRAGPDASPRASPDGQWIAYLGYDDHRMGYHNTELYIVPSGGGTARSLTASLDRSVGNPQWAGDSSGLYVQFDDRGTTRVGFVALDGSLSVVAEGLIGSTFGRPYTGGDYAVSATGDVVFTTGSPQHPAELALVTADGVQSLLTDLNSDALAGTALSPAEAVSWASPADGRDIHGWVLYPPDFDPSRAWPMILEIHGGPFTAYGPTFSAELQLMAAAGYVVLYTNPRGSTSYGYDFANLIHHAYPGDDYDDLMGGVDHMLGRGFIDEERLFVTGGSGGGLLTAWIIGNTDRFAAAASVKPVINWASFVLYSDLPQFFYRYWFASPPWEDPDEYWRRSPLSLVGNVTTPTLMMVGGADVRTPRAETEQYYSALHLNNVPTRLVIIPDSFHGISNSRPSRLLTKVAEILRWFDEHDPGAAPLPQPGAP</sequence>
<accession>Q0AQN0</accession>
<dbReference type="InterPro" id="IPR011042">
    <property type="entry name" value="6-blade_b-propeller_TolB-like"/>
</dbReference>
<dbReference type="Gene3D" id="3.40.50.1820">
    <property type="entry name" value="alpha/beta hydrolase"/>
    <property type="match status" value="1"/>
</dbReference>
<dbReference type="Pfam" id="PF07676">
    <property type="entry name" value="PD40"/>
    <property type="match status" value="4"/>
</dbReference>
<dbReference type="EMBL" id="CP000449">
    <property type="protein sequence ID" value="ABI65407.1"/>
    <property type="molecule type" value="Genomic_DNA"/>
</dbReference>
<dbReference type="SUPFAM" id="SSF82171">
    <property type="entry name" value="DPP6 N-terminal domain-like"/>
    <property type="match status" value="1"/>
</dbReference>
<evidence type="ECO:0000256" key="1">
    <source>
        <dbReference type="ARBA" id="ARBA00022801"/>
    </source>
</evidence>
<dbReference type="PROSITE" id="PS51257">
    <property type="entry name" value="PROKAR_LIPOPROTEIN"/>
    <property type="match status" value="1"/>
</dbReference>
<evidence type="ECO:0000313" key="4">
    <source>
        <dbReference type="EMBL" id="ABI65407.1"/>
    </source>
</evidence>